<evidence type="ECO:0000256" key="7">
    <source>
        <dbReference type="SAM" id="Phobius"/>
    </source>
</evidence>
<evidence type="ECO:0000256" key="2">
    <source>
        <dbReference type="ARBA" id="ARBA00008017"/>
    </source>
</evidence>
<keyword evidence="3" id="KW-1003">Cell membrane</keyword>
<dbReference type="AlphaFoldDB" id="A0A5J4QEV7"/>
<name>A0A5J4QEV7_9ZZZZ</name>
<dbReference type="EMBL" id="SNRY01003638">
    <property type="protein sequence ID" value="KAA6320277.1"/>
    <property type="molecule type" value="Genomic_DNA"/>
</dbReference>
<dbReference type="Gene3D" id="2.30.30.60">
    <property type="match status" value="1"/>
</dbReference>
<comment type="subcellular location">
    <subcellularLocation>
        <location evidence="1">Cell membrane</location>
        <topology evidence="1">Multi-pass membrane protein</topology>
    </subcellularLocation>
</comment>
<dbReference type="InterPro" id="IPR010920">
    <property type="entry name" value="LSM_dom_sf"/>
</dbReference>
<gene>
    <name evidence="10" type="ORF">EZS27_029931</name>
</gene>
<dbReference type="InterPro" id="IPR023408">
    <property type="entry name" value="MscS_beta-dom_sf"/>
</dbReference>
<dbReference type="GO" id="GO:0008381">
    <property type="term" value="F:mechanosensitive monoatomic ion channel activity"/>
    <property type="evidence" value="ECO:0007669"/>
    <property type="project" value="InterPro"/>
</dbReference>
<feature type="domain" description="Mechanosensitive ion channel MscS C-terminal" evidence="9">
    <location>
        <begin position="370"/>
        <end position="440"/>
    </location>
</feature>
<feature type="transmembrane region" description="Helical" evidence="7">
    <location>
        <begin position="239"/>
        <end position="256"/>
    </location>
</feature>
<organism evidence="10">
    <name type="scientific">termite gut metagenome</name>
    <dbReference type="NCBI Taxonomy" id="433724"/>
    <lineage>
        <taxon>unclassified sequences</taxon>
        <taxon>metagenomes</taxon>
        <taxon>organismal metagenomes</taxon>
    </lineage>
</organism>
<dbReference type="PANTHER" id="PTHR30221">
    <property type="entry name" value="SMALL-CONDUCTANCE MECHANOSENSITIVE CHANNEL"/>
    <property type="match status" value="1"/>
</dbReference>
<dbReference type="SUPFAM" id="SSF50182">
    <property type="entry name" value="Sm-like ribonucleoproteins"/>
    <property type="match status" value="1"/>
</dbReference>
<accession>A0A5J4QEV7</accession>
<sequence>LLQLGKRYILHPDSVYCESSDIVTDVVYENKVIASFTDQDALWENSTRDELAAKNREVIVQELHKLHNEYGLLQLGKRILYFILVVAIQGAFIWGTRLFYKRLKVRVGKLKETKLKPIFISTYELFDTQKQLSILFFLLKILQGILILLQLLISVPILFSIFPQTEDLAYRIFSYIWNPIKELFIGIVEYIPNLFTIVIIWYAVKYAMKGIKYLVGEIESEKLKINGFYPDWAQPTYQIIRFLLYAFMIVMIYPLLPKSENGVFQGVSVFIGLIVSLGSSSVIGNVMAGLVITYMRPFKIGDRIKLNDTIGNVIEKTPFVTRIKTPKNEIVTIPNSFIMSSHTVNYSSSARNYGLILHTDVSFSFEVHRETAHRILIKAALDTPDVLPDPAPFVLGISFQDSGFTYQINVYIKDADKINRIYSDLHHNIQELANKEGVEMVVQHYIATRDGEETAIPEAYQKKK</sequence>
<reference evidence="10" key="1">
    <citation type="submission" date="2019-03" db="EMBL/GenBank/DDBJ databases">
        <title>Single cell metagenomics reveals metabolic interactions within the superorganism composed of flagellate Streblomastix strix and complex community of Bacteroidetes bacteria on its surface.</title>
        <authorList>
            <person name="Treitli S.C."/>
            <person name="Kolisko M."/>
            <person name="Husnik F."/>
            <person name="Keeling P."/>
            <person name="Hampl V."/>
        </authorList>
    </citation>
    <scope>NUCLEOTIDE SEQUENCE</scope>
    <source>
        <strain evidence="10">STM</strain>
    </source>
</reference>
<feature type="transmembrane region" description="Helical" evidence="7">
    <location>
        <begin position="134"/>
        <end position="163"/>
    </location>
</feature>
<dbReference type="InterPro" id="IPR006685">
    <property type="entry name" value="MscS_channel_2nd"/>
</dbReference>
<dbReference type="Pfam" id="PF21082">
    <property type="entry name" value="MS_channel_3rd"/>
    <property type="match status" value="1"/>
</dbReference>
<dbReference type="SUPFAM" id="SSF82689">
    <property type="entry name" value="Mechanosensitive channel protein MscS (YggB), C-terminal domain"/>
    <property type="match status" value="1"/>
</dbReference>
<dbReference type="InterPro" id="IPR049278">
    <property type="entry name" value="MS_channel_C"/>
</dbReference>
<dbReference type="GO" id="GO:0005886">
    <property type="term" value="C:plasma membrane"/>
    <property type="evidence" value="ECO:0007669"/>
    <property type="project" value="UniProtKB-SubCell"/>
</dbReference>
<feature type="domain" description="Mechanosensitive ion channel MscS" evidence="8">
    <location>
        <begin position="282"/>
        <end position="347"/>
    </location>
</feature>
<proteinExistence type="inferred from homology"/>
<evidence type="ECO:0000256" key="3">
    <source>
        <dbReference type="ARBA" id="ARBA00022475"/>
    </source>
</evidence>
<dbReference type="Pfam" id="PF00924">
    <property type="entry name" value="MS_channel_2nd"/>
    <property type="match status" value="1"/>
</dbReference>
<evidence type="ECO:0000259" key="9">
    <source>
        <dbReference type="Pfam" id="PF21082"/>
    </source>
</evidence>
<evidence type="ECO:0000256" key="5">
    <source>
        <dbReference type="ARBA" id="ARBA00022989"/>
    </source>
</evidence>
<dbReference type="InterPro" id="IPR011066">
    <property type="entry name" value="MscS_channel_C_sf"/>
</dbReference>
<evidence type="ECO:0000313" key="10">
    <source>
        <dbReference type="EMBL" id="KAA6320277.1"/>
    </source>
</evidence>
<keyword evidence="4 7" id="KW-0812">Transmembrane</keyword>
<dbReference type="PANTHER" id="PTHR30221:SF18">
    <property type="entry name" value="SLL0590 PROTEIN"/>
    <property type="match status" value="1"/>
</dbReference>
<protein>
    <submittedName>
        <fullName evidence="10">Mechanosensitive channel MscK</fullName>
    </submittedName>
</protein>
<evidence type="ECO:0000256" key="1">
    <source>
        <dbReference type="ARBA" id="ARBA00004651"/>
    </source>
</evidence>
<feature type="non-terminal residue" evidence="10">
    <location>
        <position position="1"/>
    </location>
</feature>
<comment type="similarity">
    <text evidence="2">Belongs to the MscS (TC 1.A.23) family.</text>
</comment>
<feature type="transmembrane region" description="Helical" evidence="7">
    <location>
        <begin position="268"/>
        <end position="295"/>
    </location>
</feature>
<dbReference type="Gene3D" id="3.30.70.100">
    <property type="match status" value="1"/>
</dbReference>
<evidence type="ECO:0000259" key="8">
    <source>
        <dbReference type="Pfam" id="PF00924"/>
    </source>
</evidence>
<dbReference type="Gene3D" id="1.10.287.1260">
    <property type="match status" value="1"/>
</dbReference>
<feature type="transmembrane region" description="Helical" evidence="7">
    <location>
        <begin position="79"/>
        <end position="100"/>
    </location>
</feature>
<keyword evidence="6 7" id="KW-0472">Membrane</keyword>
<comment type="caution">
    <text evidence="10">The sequence shown here is derived from an EMBL/GenBank/DDBJ whole genome shotgun (WGS) entry which is preliminary data.</text>
</comment>
<evidence type="ECO:0000256" key="6">
    <source>
        <dbReference type="ARBA" id="ARBA00023136"/>
    </source>
</evidence>
<dbReference type="InterPro" id="IPR045275">
    <property type="entry name" value="MscS_archaea/bacteria_type"/>
</dbReference>
<evidence type="ECO:0000256" key="4">
    <source>
        <dbReference type="ARBA" id="ARBA00022692"/>
    </source>
</evidence>
<feature type="transmembrane region" description="Helical" evidence="7">
    <location>
        <begin position="183"/>
        <end position="204"/>
    </location>
</feature>
<keyword evidence="5 7" id="KW-1133">Transmembrane helix</keyword>